<sequence length="305" mass="34896">MVLCAVGKLFDGTITLRCSIEKDHADSFRQLPNVVHNGHFMVVMHKELNLEISLLVSKDEYATQVTIFGLHIFINGVNDFLLGPWPSITNNAKDLVPTMLPEDEDMKQRSTSAKVIKQLWLQWEEASDKPIDHVVLSKLKQFRIICNLMKPTITVTAADFSEEEIKYLKYVFASMDTNSSGTITYERIKAGLARLASKLSEAKVQQLMHASVLKFEGSFDWITLFLLQDKIHDATSHLARLISLWSDGDPNCTVMFLVPRCQAELWEEKINYPTVVLYLLFSIDKVKRILLHFLLYSNLEDKVLF</sequence>
<evidence type="ECO:0000256" key="3">
    <source>
        <dbReference type="ARBA" id="ARBA00022679"/>
    </source>
</evidence>
<dbReference type="InterPro" id="IPR050205">
    <property type="entry name" value="CDPK_Ser/Thr_kinases"/>
</dbReference>
<reference evidence="8" key="1">
    <citation type="submission" date="2025-08" db="UniProtKB">
        <authorList>
            <consortium name="RefSeq"/>
        </authorList>
    </citation>
    <scope>IDENTIFICATION</scope>
</reference>
<dbReference type="GO" id="GO:0005516">
    <property type="term" value="F:calmodulin binding"/>
    <property type="evidence" value="ECO:0000318"/>
    <property type="project" value="GO_Central"/>
</dbReference>
<accession>A0A1S3XQ91</accession>
<name>A0A1S3XQ91_TOBAC</name>
<dbReference type="GO" id="GO:0005634">
    <property type="term" value="C:nucleus"/>
    <property type="evidence" value="ECO:0000318"/>
    <property type="project" value="GO_Central"/>
</dbReference>
<proteinExistence type="inferred from homology"/>
<protein>
    <submittedName>
        <fullName evidence="8">Calcium-dependent protein kinase-like</fullName>
    </submittedName>
</protein>
<evidence type="ECO:0000256" key="4">
    <source>
        <dbReference type="ARBA" id="ARBA00022741"/>
    </source>
</evidence>
<dbReference type="OrthoDB" id="9948461at2759"/>
<dbReference type="SMR" id="A0A1S3XQ91"/>
<evidence type="ECO:0000256" key="6">
    <source>
        <dbReference type="ARBA" id="ARBA00022840"/>
    </source>
</evidence>
<keyword evidence="2" id="KW-0723">Serine/threonine-protein kinase</keyword>
<dbReference type="GO" id="GO:0005509">
    <property type="term" value="F:calcium ion binding"/>
    <property type="evidence" value="ECO:0007669"/>
    <property type="project" value="InterPro"/>
</dbReference>
<dbReference type="RefSeq" id="XP_016442118.1">
    <property type="nucleotide sequence ID" value="XM_016586632.1"/>
</dbReference>
<dbReference type="KEGG" id="nta:107767583"/>
<evidence type="ECO:0000313" key="8">
    <source>
        <dbReference type="RefSeq" id="XP_016442118.1"/>
    </source>
</evidence>
<dbReference type="SUPFAM" id="SSF47473">
    <property type="entry name" value="EF-hand"/>
    <property type="match status" value="1"/>
</dbReference>
<keyword evidence="5" id="KW-0418">Kinase</keyword>
<dbReference type="GO" id="GO:0005737">
    <property type="term" value="C:cytoplasm"/>
    <property type="evidence" value="ECO:0000318"/>
    <property type="project" value="GO_Central"/>
</dbReference>
<keyword evidence="4" id="KW-0547">Nucleotide-binding</keyword>
<feature type="domain" description="EF-hand" evidence="7">
    <location>
        <begin position="163"/>
        <end position="198"/>
    </location>
</feature>
<dbReference type="Gene3D" id="1.10.238.10">
    <property type="entry name" value="EF-hand"/>
    <property type="match status" value="1"/>
</dbReference>
<dbReference type="GO" id="GO:0005524">
    <property type="term" value="F:ATP binding"/>
    <property type="evidence" value="ECO:0007669"/>
    <property type="project" value="UniProtKB-KW"/>
</dbReference>
<dbReference type="InterPro" id="IPR011992">
    <property type="entry name" value="EF-hand-dom_pair"/>
</dbReference>
<dbReference type="PROSITE" id="PS50222">
    <property type="entry name" value="EF_HAND_2"/>
    <property type="match status" value="1"/>
</dbReference>
<dbReference type="GO" id="GO:0009931">
    <property type="term" value="F:calcium-dependent protein serine/threonine kinase activity"/>
    <property type="evidence" value="ECO:0000318"/>
    <property type="project" value="GO_Central"/>
</dbReference>
<dbReference type="PANTHER" id="PTHR24349">
    <property type="entry name" value="SERINE/THREONINE-PROTEIN KINASE"/>
    <property type="match status" value="1"/>
</dbReference>
<keyword evidence="3" id="KW-0808">Transferase</keyword>
<dbReference type="GO" id="GO:0004683">
    <property type="term" value="F:calcium/calmodulin-dependent protein kinase activity"/>
    <property type="evidence" value="ECO:0000318"/>
    <property type="project" value="GO_Central"/>
</dbReference>
<dbReference type="STRING" id="4097.A0A1S3XQ91"/>
<dbReference type="InterPro" id="IPR002048">
    <property type="entry name" value="EF_hand_dom"/>
</dbReference>
<evidence type="ECO:0000256" key="1">
    <source>
        <dbReference type="ARBA" id="ARBA00005354"/>
    </source>
</evidence>
<evidence type="ECO:0000259" key="7">
    <source>
        <dbReference type="PROSITE" id="PS50222"/>
    </source>
</evidence>
<dbReference type="AlphaFoldDB" id="A0A1S3XQ91"/>
<comment type="similarity">
    <text evidence="1">Belongs to the protein kinase superfamily. CAMK Ser/Thr protein kinase family. CaMK subfamily.</text>
</comment>
<dbReference type="PaxDb" id="4097-A0A1S3XQ91"/>
<dbReference type="GO" id="GO:0035556">
    <property type="term" value="P:intracellular signal transduction"/>
    <property type="evidence" value="ECO:0000318"/>
    <property type="project" value="GO_Central"/>
</dbReference>
<evidence type="ECO:0000256" key="2">
    <source>
        <dbReference type="ARBA" id="ARBA00022527"/>
    </source>
</evidence>
<organism evidence="8">
    <name type="scientific">Nicotiana tabacum</name>
    <name type="common">Common tobacco</name>
    <dbReference type="NCBI Taxonomy" id="4097"/>
    <lineage>
        <taxon>Eukaryota</taxon>
        <taxon>Viridiplantae</taxon>
        <taxon>Streptophyta</taxon>
        <taxon>Embryophyta</taxon>
        <taxon>Tracheophyta</taxon>
        <taxon>Spermatophyta</taxon>
        <taxon>Magnoliopsida</taxon>
        <taxon>eudicotyledons</taxon>
        <taxon>Gunneridae</taxon>
        <taxon>Pentapetalae</taxon>
        <taxon>asterids</taxon>
        <taxon>lamiids</taxon>
        <taxon>Solanales</taxon>
        <taxon>Solanaceae</taxon>
        <taxon>Nicotianoideae</taxon>
        <taxon>Nicotianeae</taxon>
        <taxon>Nicotiana</taxon>
    </lineage>
</organism>
<keyword evidence="6" id="KW-0067">ATP-binding</keyword>
<gene>
    <name evidence="8" type="primary">LOC107767583</name>
</gene>
<evidence type="ECO:0000256" key="5">
    <source>
        <dbReference type="ARBA" id="ARBA00022777"/>
    </source>
</evidence>